<feature type="domain" description="WIBG Mago-binding" evidence="2">
    <location>
        <begin position="12"/>
        <end position="38"/>
    </location>
</feature>
<dbReference type="PANTHER" id="PTHR22959">
    <property type="entry name" value="PYM PROTEIN"/>
    <property type="match status" value="1"/>
</dbReference>
<organism evidence="3 4">
    <name type="scientific">Elliptochloris bilobata</name>
    <dbReference type="NCBI Taxonomy" id="381761"/>
    <lineage>
        <taxon>Eukaryota</taxon>
        <taxon>Viridiplantae</taxon>
        <taxon>Chlorophyta</taxon>
        <taxon>core chlorophytes</taxon>
        <taxon>Trebouxiophyceae</taxon>
        <taxon>Trebouxiophyceae incertae sedis</taxon>
        <taxon>Elliptochloris clade</taxon>
        <taxon>Elliptochloris</taxon>
    </lineage>
</organism>
<dbReference type="EMBL" id="JALJOU010000068">
    <property type="protein sequence ID" value="KAK9826132.1"/>
    <property type="molecule type" value="Genomic_DNA"/>
</dbReference>
<dbReference type="GO" id="GO:0035145">
    <property type="term" value="C:exon-exon junction complex"/>
    <property type="evidence" value="ECO:0007669"/>
    <property type="project" value="TreeGrafter"/>
</dbReference>
<dbReference type="SUPFAM" id="SSF101931">
    <property type="entry name" value="Pym (Within the bgcn gene intron protein, WIBG), N-terminal domain"/>
    <property type="match status" value="1"/>
</dbReference>
<feature type="compositionally biased region" description="Low complexity" evidence="1">
    <location>
        <begin position="111"/>
        <end position="146"/>
    </location>
</feature>
<feature type="region of interest" description="Disordered" evidence="1">
    <location>
        <begin position="183"/>
        <end position="215"/>
    </location>
</feature>
<reference evidence="3 4" key="1">
    <citation type="journal article" date="2024" name="Nat. Commun.">
        <title>Phylogenomics reveals the evolutionary origins of lichenization in chlorophyte algae.</title>
        <authorList>
            <person name="Puginier C."/>
            <person name="Libourel C."/>
            <person name="Otte J."/>
            <person name="Skaloud P."/>
            <person name="Haon M."/>
            <person name="Grisel S."/>
            <person name="Petersen M."/>
            <person name="Berrin J.G."/>
            <person name="Delaux P.M."/>
            <person name="Dal Grande F."/>
            <person name="Keller J."/>
        </authorList>
    </citation>
    <scope>NUCLEOTIDE SEQUENCE [LARGE SCALE GENOMIC DNA]</scope>
    <source>
        <strain evidence="3 4">SAG 245.80</strain>
    </source>
</reference>
<evidence type="ECO:0000313" key="3">
    <source>
        <dbReference type="EMBL" id="KAK9826132.1"/>
    </source>
</evidence>
<dbReference type="SMART" id="SM01273">
    <property type="entry name" value="Mago-bind"/>
    <property type="match status" value="1"/>
</dbReference>
<dbReference type="InterPro" id="IPR039333">
    <property type="entry name" value="PYM1"/>
</dbReference>
<dbReference type="GO" id="GO:0003723">
    <property type="term" value="F:RNA binding"/>
    <property type="evidence" value="ECO:0007669"/>
    <property type="project" value="TreeGrafter"/>
</dbReference>
<comment type="caution">
    <text evidence="3">The sequence shown here is derived from an EMBL/GenBank/DDBJ whole genome shotgun (WGS) entry which is preliminary data.</text>
</comment>
<evidence type="ECO:0000313" key="4">
    <source>
        <dbReference type="Proteomes" id="UP001445335"/>
    </source>
</evidence>
<name>A0AAW1QXH1_9CHLO</name>
<dbReference type="InterPro" id="IPR036348">
    <property type="entry name" value="WIBG_N_sf"/>
</dbReference>
<dbReference type="AlphaFoldDB" id="A0AAW1QXH1"/>
<sequence>MEAQGYTVNADGERIIAASRRPDGTLRKERRVKPGYIPQDEQPVFQPRGAVALKGAPKVPGMDDQELEMAKAAARSKAAKKNERRKAKKDTVEDVTAGLASTRLSEAGTSRPAAEARPAAQRAAQPPGFSVGSAAASGPPAASNGSREADGGGGAEAAPAAAKLLRALDKKLRQCDALRERAAAGEALTAPEREKLSKAAGWEAEAEELKRSSAG</sequence>
<evidence type="ECO:0000259" key="2">
    <source>
        <dbReference type="SMART" id="SM01273"/>
    </source>
</evidence>
<gene>
    <name evidence="3" type="ORF">WJX81_007353</name>
</gene>
<feature type="compositionally biased region" description="Basic residues" evidence="1">
    <location>
        <begin position="77"/>
        <end position="88"/>
    </location>
</feature>
<protein>
    <recommendedName>
        <fullName evidence="2">WIBG Mago-binding domain-containing protein</fullName>
    </recommendedName>
</protein>
<accession>A0AAW1QXH1</accession>
<feature type="region of interest" description="Disordered" evidence="1">
    <location>
        <begin position="54"/>
        <end position="158"/>
    </location>
</feature>
<keyword evidence="4" id="KW-1185">Reference proteome</keyword>
<dbReference type="Proteomes" id="UP001445335">
    <property type="component" value="Unassembled WGS sequence"/>
</dbReference>
<evidence type="ECO:0000256" key="1">
    <source>
        <dbReference type="SAM" id="MobiDB-lite"/>
    </source>
</evidence>
<proteinExistence type="predicted"/>
<dbReference type="GO" id="GO:1903259">
    <property type="term" value="P:exon-exon junction complex disassembly"/>
    <property type="evidence" value="ECO:0007669"/>
    <property type="project" value="InterPro"/>
</dbReference>
<dbReference type="Pfam" id="PF09282">
    <property type="entry name" value="Mago-bind"/>
    <property type="match status" value="1"/>
</dbReference>
<dbReference type="InterPro" id="IPR015362">
    <property type="entry name" value="WIBG_mago-bd"/>
</dbReference>
<dbReference type="PANTHER" id="PTHR22959:SF0">
    <property type="entry name" value="PARTNER OF Y14 AND MAGO"/>
    <property type="match status" value="1"/>
</dbReference>
<dbReference type="GO" id="GO:0005737">
    <property type="term" value="C:cytoplasm"/>
    <property type="evidence" value="ECO:0007669"/>
    <property type="project" value="TreeGrafter"/>
</dbReference>